<dbReference type="InterPro" id="IPR051783">
    <property type="entry name" value="NAD(P)-dependent_oxidoreduct"/>
</dbReference>
<dbReference type="PANTHER" id="PTHR48079">
    <property type="entry name" value="PROTEIN YEEZ"/>
    <property type="match status" value="1"/>
</dbReference>
<protein>
    <submittedName>
        <fullName evidence="1">NAD dependent epimerase/dehydratase family protein</fullName>
    </submittedName>
</protein>
<dbReference type="Proteomes" id="UP000005519">
    <property type="component" value="Unassembled WGS sequence"/>
</dbReference>
<evidence type="ECO:0000313" key="1">
    <source>
        <dbReference type="EMBL" id="EEX50381.1"/>
    </source>
</evidence>
<dbReference type="InterPro" id="IPR036291">
    <property type="entry name" value="NAD(P)-bd_dom_sf"/>
</dbReference>
<dbReference type="SUPFAM" id="SSF51735">
    <property type="entry name" value="NAD(P)-binding Rossmann-fold domains"/>
    <property type="match status" value="1"/>
</dbReference>
<reference evidence="1 2" key="1">
    <citation type="submission" date="2009-10" db="EMBL/GenBank/DDBJ databases">
        <authorList>
            <person name="Muzny D."/>
            <person name="Qin X."/>
            <person name="Deng J."/>
            <person name="Jiang H."/>
            <person name="Liu Y."/>
            <person name="Qu J."/>
            <person name="Song X.-Z."/>
            <person name="Zhang L."/>
            <person name="Thornton R."/>
            <person name="Coyle M."/>
            <person name="Francisco L."/>
            <person name="Jackson L."/>
            <person name="Javaid M."/>
            <person name="Korchina V."/>
            <person name="Kovar C."/>
            <person name="Mata R."/>
            <person name="Mathew T."/>
            <person name="Ngo R."/>
            <person name="Nguyen L."/>
            <person name="Nguyen N."/>
            <person name="Okwuonu G."/>
            <person name="Ongeri F."/>
            <person name="Pham C."/>
            <person name="Simmons D."/>
            <person name="Wilczek-Boney K."/>
            <person name="Hale W."/>
            <person name="Jakkamsetti A."/>
            <person name="Pham P."/>
            <person name="Ruth R."/>
            <person name="San Lucas F."/>
            <person name="Warren J."/>
            <person name="Zhang J."/>
            <person name="Zhao Z."/>
            <person name="Zhou C."/>
            <person name="Zhu D."/>
            <person name="Lee S."/>
            <person name="Bess C."/>
            <person name="Blankenburg K."/>
            <person name="Forbes L."/>
            <person name="Fu Q."/>
            <person name="Gubbala S."/>
            <person name="Hirani K."/>
            <person name="Jayaseelan J.C."/>
            <person name="Lara F."/>
            <person name="Munidasa M."/>
            <person name="Palculict T."/>
            <person name="Patil S."/>
            <person name="Pu L.-L."/>
            <person name="Saada N."/>
            <person name="Tang L."/>
            <person name="Weissenberger G."/>
            <person name="Zhu Y."/>
            <person name="Hemphill L."/>
            <person name="Shang Y."/>
            <person name="Youmans B."/>
            <person name="Ayvaz T."/>
            <person name="Ross M."/>
            <person name="Santibanez J."/>
            <person name="Aqrawi P."/>
            <person name="Gross S."/>
            <person name="Joshi V."/>
            <person name="Fowler G."/>
            <person name="Nazareth L."/>
            <person name="Reid J."/>
            <person name="Worley K."/>
            <person name="Petrosino J."/>
            <person name="Highlander S."/>
            <person name="Gibbs R."/>
        </authorList>
    </citation>
    <scope>NUCLEOTIDE SEQUENCE [LARGE SCALE GENOMIC DNA]</scope>
    <source>
        <strain evidence="1 2">ATCC 43325</strain>
    </source>
</reference>
<proteinExistence type="predicted"/>
<dbReference type="PANTHER" id="PTHR48079:SF6">
    <property type="entry name" value="NAD(P)-BINDING DOMAIN-CONTAINING PROTEIN-RELATED"/>
    <property type="match status" value="1"/>
</dbReference>
<gene>
    <name evidence="1" type="primary">wcaG</name>
    <name evidence="1" type="ORF">HMPREF0621_1004</name>
</gene>
<dbReference type="HOGENOM" id="CLU_007383_11_1_6"/>
<keyword evidence="2" id="KW-1185">Reference proteome</keyword>
<dbReference type="CDD" id="cd05266">
    <property type="entry name" value="SDR_a4"/>
    <property type="match status" value="1"/>
</dbReference>
<dbReference type="AlphaFoldDB" id="C9PPT0"/>
<evidence type="ECO:0000313" key="2">
    <source>
        <dbReference type="Proteomes" id="UP000005519"/>
    </source>
</evidence>
<dbReference type="GO" id="GO:0005737">
    <property type="term" value="C:cytoplasm"/>
    <property type="evidence" value="ECO:0007669"/>
    <property type="project" value="TreeGrafter"/>
</dbReference>
<comment type="caution">
    <text evidence="1">The sequence shown here is derived from an EMBL/GenBank/DDBJ whole genome shotgun (WGS) entry which is preliminary data.</text>
</comment>
<dbReference type="EMBL" id="ACZR01000011">
    <property type="protein sequence ID" value="EEX50381.1"/>
    <property type="molecule type" value="Genomic_DNA"/>
</dbReference>
<dbReference type="STRING" id="667128.HMPREF0621_1004"/>
<name>C9PPT0_9PAST</name>
<organism evidence="1 2">
    <name type="scientific">Pasteurella dagmatis ATCC 43325</name>
    <dbReference type="NCBI Taxonomy" id="667128"/>
    <lineage>
        <taxon>Bacteria</taxon>
        <taxon>Pseudomonadati</taxon>
        <taxon>Pseudomonadota</taxon>
        <taxon>Gammaproteobacteria</taxon>
        <taxon>Pasteurellales</taxon>
        <taxon>Pasteurellaceae</taxon>
        <taxon>Pasteurella</taxon>
    </lineage>
</organism>
<dbReference type="GO" id="GO:0004029">
    <property type="term" value="F:aldehyde dehydrogenase (NAD+) activity"/>
    <property type="evidence" value="ECO:0007669"/>
    <property type="project" value="TreeGrafter"/>
</dbReference>
<accession>C9PPT0</accession>
<sequence length="306" mass="34772">MAFFLFGKKAFFNTKIQRRIMKSVSIVGLGWLGLPLARHLKNLGWEVKGSKRTHEGAEQMRLVRLEAYPLELTPEINADPDDLTILLSVDSLVINIPPSQYFFNPQHYVLGIQNLVNEALLHSVNHIIFISSTSVFPEVSGQFDESCQPQPQSDIAKAIVEIEQWLFQLQNIDCDIVRFGGLVGDDRHPVYSLSGKEVKSGNSPVNLVHFDDCARAIQLLLETPSYQRLYHVVAPEHPTKVEYYSAMAEKLCLEAPHFICSEQDPVRIIRADKICEELDFVYQHPDPYLMLSNKEEFGGLSDEFLK</sequence>
<dbReference type="Gene3D" id="3.40.50.720">
    <property type="entry name" value="NAD(P)-binding Rossmann-like Domain"/>
    <property type="match status" value="1"/>
</dbReference>